<dbReference type="Pfam" id="PF07811">
    <property type="entry name" value="TadE"/>
    <property type="match status" value="1"/>
</dbReference>
<evidence type="ECO:0000256" key="1">
    <source>
        <dbReference type="SAM" id="Phobius"/>
    </source>
</evidence>
<keyword evidence="1" id="KW-0472">Membrane</keyword>
<keyword evidence="1" id="KW-1133">Transmembrane helix</keyword>
<organism evidence="3">
    <name type="scientific">Streptomyces sp. NBC_00180</name>
    <dbReference type="NCBI Taxonomy" id="2903632"/>
    <lineage>
        <taxon>Bacteria</taxon>
        <taxon>Bacillati</taxon>
        <taxon>Actinomycetota</taxon>
        <taxon>Actinomycetes</taxon>
        <taxon>Kitasatosporales</taxon>
        <taxon>Streptomycetaceae</taxon>
        <taxon>Streptomyces</taxon>
    </lineage>
</organism>
<proteinExistence type="predicted"/>
<keyword evidence="1" id="KW-0812">Transmembrane</keyword>
<dbReference type="AlphaFoldDB" id="A0AAU1IC16"/>
<accession>A0AAU1IC16</accession>
<name>A0AAU1IC16_9ACTN</name>
<evidence type="ECO:0000313" key="3">
    <source>
        <dbReference type="EMBL" id="WTP91700.1"/>
    </source>
</evidence>
<feature type="domain" description="TadE-like" evidence="2">
    <location>
        <begin position="7"/>
        <end position="49"/>
    </location>
</feature>
<sequence>MARSDDGSVAIEAAILVPPLIMFLCMAIAGGRLVMSGAKIDAAAEDAAREASIHRTVASAQDAARAAATESLDDQGITCASADVTINTSGLNVAVGQVGTVTVTVNCTVSLSDLLLPGVPGARTLTSTATSVVDQYRQRALASSEVLWAANCSAGAAQ</sequence>
<feature type="transmembrane region" description="Helical" evidence="1">
    <location>
        <begin position="13"/>
        <end position="34"/>
    </location>
</feature>
<reference evidence="3" key="1">
    <citation type="submission" date="2022-10" db="EMBL/GenBank/DDBJ databases">
        <title>The complete genomes of actinobacterial strains from the NBC collection.</title>
        <authorList>
            <person name="Joergensen T.S."/>
            <person name="Alvarez Arevalo M."/>
            <person name="Sterndorff E.B."/>
            <person name="Faurdal D."/>
            <person name="Vuksanovic O."/>
            <person name="Mourched A.-S."/>
            <person name="Charusanti P."/>
            <person name="Shaw S."/>
            <person name="Blin K."/>
            <person name="Weber T."/>
        </authorList>
    </citation>
    <scope>NUCLEOTIDE SEQUENCE</scope>
    <source>
        <strain evidence="3">NBC 00180</strain>
    </source>
</reference>
<gene>
    <name evidence="3" type="ORF">OG477_43670</name>
</gene>
<protein>
    <submittedName>
        <fullName evidence="3">Pilus assembly protein</fullName>
    </submittedName>
</protein>
<dbReference type="InterPro" id="IPR012495">
    <property type="entry name" value="TadE-like_dom"/>
</dbReference>
<evidence type="ECO:0000259" key="2">
    <source>
        <dbReference type="Pfam" id="PF07811"/>
    </source>
</evidence>
<dbReference type="EMBL" id="CP108140">
    <property type="protein sequence ID" value="WTP91700.1"/>
    <property type="molecule type" value="Genomic_DNA"/>
</dbReference>